<feature type="transmembrane region" description="Helical" evidence="1">
    <location>
        <begin position="41"/>
        <end position="60"/>
    </location>
</feature>
<dbReference type="InterPro" id="IPR000700">
    <property type="entry name" value="PAS-assoc_C"/>
</dbReference>
<dbReference type="InterPro" id="IPR043128">
    <property type="entry name" value="Rev_trsase/Diguanyl_cyclase"/>
</dbReference>
<dbReference type="CDD" id="cd01948">
    <property type="entry name" value="EAL"/>
    <property type="match status" value="1"/>
</dbReference>
<feature type="domain" description="GGDEF" evidence="5">
    <location>
        <begin position="379"/>
        <end position="517"/>
    </location>
</feature>
<dbReference type="InterPro" id="IPR052155">
    <property type="entry name" value="Biofilm_reg_signaling"/>
</dbReference>
<dbReference type="InterPro" id="IPR029787">
    <property type="entry name" value="Nucleotide_cyclase"/>
</dbReference>
<feature type="transmembrane region" description="Helical" evidence="1">
    <location>
        <begin position="149"/>
        <end position="170"/>
    </location>
</feature>
<dbReference type="STRING" id="758825.SAMN02982985_03939"/>
<dbReference type="NCBIfam" id="TIGR00229">
    <property type="entry name" value="sensory_box"/>
    <property type="match status" value="1"/>
</dbReference>
<reference evidence="6 7" key="1">
    <citation type="submission" date="2016-10" db="EMBL/GenBank/DDBJ databases">
        <authorList>
            <person name="de Groot N.N."/>
        </authorList>
    </citation>
    <scope>NUCLEOTIDE SEQUENCE [LARGE SCALE GENOMIC DNA]</scope>
    <source>
        <strain evidence="6 7">ATCC 43154</strain>
    </source>
</reference>
<feature type="domain" description="EAL" evidence="4">
    <location>
        <begin position="526"/>
        <end position="778"/>
    </location>
</feature>
<gene>
    <name evidence="6" type="ORF">SAMN02982985_03939</name>
</gene>
<dbReference type="PROSITE" id="PS50113">
    <property type="entry name" value="PAC"/>
    <property type="match status" value="1"/>
</dbReference>
<dbReference type="EMBL" id="FOTW01000019">
    <property type="protein sequence ID" value="SFM39807.1"/>
    <property type="molecule type" value="Genomic_DNA"/>
</dbReference>
<dbReference type="Pfam" id="PF00563">
    <property type="entry name" value="EAL"/>
    <property type="match status" value="1"/>
</dbReference>
<dbReference type="RefSeq" id="WP_093389414.1">
    <property type="nucleotide sequence ID" value="NZ_FOTW01000019.1"/>
</dbReference>
<proteinExistence type="predicted"/>
<dbReference type="PANTHER" id="PTHR44757:SF2">
    <property type="entry name" value="BIOFILM ARCHITECTURE MAINTENANCE PROTEIN MBAA"/>
    <property type="match status" value="1"/>
</dbReference>
<dbReference type="Pfam" id="PF13426">
    <property type="entry name" value="PAS_9"/>
    <property type="match status" value="1"/>
</dbReference>
<dbReference type="Gene3D" id="3.30.70.270">
    <property type="match status" value="1"/>
</dbReference>
<dbReference type="Pfam" id="PF20969">
    <property type="entry name" value="MASE11"/>
    <property type="match status" value="1"/>
</dbReference>
<dbReference type="SMART" id="SM00267">
    <property type="entry name" value="GGDEF"/>
    <property type="match status" value="1"/>
</dbReference>
<evidence type="ECO:0000259" key="2">
    <source>
        <dbReference type="PROSITE" id="PS50112"/>
    </source>
</evidence>
<dbReference type="SMART" id="SM00086">
    <property type="entry name" value="PAC"/>
    <property type="match status" value="1"/>
</dbReference>
<dbReference type="SUPFAM" id="SSF55073">
    <property type="entry name" value="Nucleotide cyclase"/>
    <property type="match status" value="1"/>
</dbReference>
<feature type="transmembrane region" description="Helical" evidence="1">
    <location>
        <begin position="95"/>
        <end position="128"/>
    </location>
</feature>
<dbReference type="FunFam" id="3.30.70.270:FF:000001">
    <property type="entry name" value="Diguanylate cyclase domain protein"/>
    <property type="match status" value="1"/>
</dbReference>
<organism evidence="6 7">
    <name type="scientific">Rugamonas rubra</name>
    <dbReference type="NCBI Taxonomy" id="758825"/>
    <lineage>
        <taxon>Bacteria</taxon>
        <taxon>Pseudomonadati</taxon>
        <taxon>Pseudomonadota</taxon>
        <taxon>Betaproteobacteria</taxon>
        <taxon>Burkholderiales</taxon>
        <taxon>Oxalobacteraceae</taxon>
        <taxon>Telluria group</taxon>
        <taxon>Rugamonas</taxon>
    </lineage>
</organism>
<dbReference type="Pfam" id="PF00990">
    <property type="entry name" value="GGDEF"/>
    <property type="match status" value="1"/>
</dbReference>
<keyword evidence="7" id="KW-1185">Reference proteome</keyword>
<dbReference type="AlphaFoldDB" id="A0A1I4QIE5"/>
<keyword evidence="1" id="KW-1133">Transmembrane helix</keyword>
<dbReference type="SUPFAM" id="SSF55785">
    <property type="entry name" value="PYP-like sensor domain (PAS domain)"/>
    <property type="match status" value="1"/>
</dbReference>
<dbReference type="InterPro" id="IPR035919">
    <property type="entry name" value="EAL_sf"/>
</dbReference>
<dbReference type="InterPro" id="IPR000014">
    <property type="entry name" value="PAS"/>
</dbReference>
<feature type="domain" description="PAS" evidence="2">
    <location>
        <begin position="239"/>
        <end position="292"/>
    </location>
</feature>
<dbReference type="Proteomes" id="UP000199470">
    <property type="component" value="Unassembled WGS sequence"/>
</dbReference>
<dbReference type="OrthoDB" id="9813903at2"/>
<dbReference type="InterPro" id="IPR048437">
    <property type="entry name" value="MASE11"/>
</dbReference>
<dbReference type="Gene3D" id="3.30.450.20">
    <property type="entry name" value="PAS domain"/>
    <property type="match status" value="1"/>
</dbReference>
<dbReference type="InterPro" id="IPR001633">
    <property type="entry name" value="EAL_dom"/>
</dbReference>
<feature type="transmembrane region" description="Helical" evidence="1">
    <location>
        <begin position="14"/>
        <end position="35"/>
    </location>
</feature>
<dbReference type="InterPro" id="IPR035965">
    <property type="entry name" value="PAS-like_dom_sf"/>
</dbReference>
<dbReference type="PROSITE" id="PS50887">
    <property type="entry name" value="GGDEF"/>
    <property type="match status" value="1"/>
</dbReference>
<dbReference type="PROSITE" id="PS50883">
    <property type="entry name" value="EAL"/>
    <property type="match status" value="1"/>
</dbReference>
<evidence type="ECO:0000313" key="6">
    <source>
        <dbReference type="EMBL" id="SFM39807.1"/>
    </source>
</evidence>
<dbReference type="NCBIfam" id="TIGR00254">
    <property type="entry name" value="GGDEF"/>
    <property type="match status" value="1"/>
</dbReference>
<dbReference type="CDD" id="cd00130">
    <property type="entry name" value="PAS"/>
    <property type="match status" value="1"/>
</dbReference>
<keyword evidence="1" id="KW-0472">Membrane</keyword>
<evidence type="ECO:0000259" key="5">
    <source>
        <dbReference type="PROSITE" id="PS50887"/>
    </source>
</evidence>
<dbReference type="PROSITE" id="PS50112">
    <property type="entry name" value="PAS"/>
    <property type="match status" value="1"/>
</dbReference>
<feature type="domain" description="PAC" evidence="3">
    <location>
        <begin position="293"/>
        <end position="347"/>
    </location>
</feature>
<dbReference type="GO" id="GO:0003824">
    <property type="term" value="F:catalytic activity"/>
    <property type="evidence" value="ECO:0007669"/>
    <property type="project" value="UniProtKB-ARBA"/>
</dbReference>
<dbReference type="SUPFAM" id="SSF141868">
    <property type="entry name" value="EAL domain-like"/>
    <property type="match status" value="1"/>
</dbReference>
<evidence type="ECO:0000259" key="3">
    <source>
        <dbReference type="PROSITE" id="PS50113"/>
    </source>
</evidence>
<sequence length="787" mass="84783">MAAPNDIAHWRAQIFARLLLAILVLGLATAVPSALLAANEGMWAIVVCDVVALGWIATIWRWTSLSYRSRVLNFLAVAYLVGVVLLLKIGPVSQIYLMAIPLLAALLLGLRPALWSLAAAALAVMLLGYEANGRLHFDGVPDYALLKSAIVTLNFLFIGAVLTLSCAVLLQHLARSLEQLRASTLSLELGQARLQTLNAELRLTSAAVARLNDMVLIAEVDAAGGSGSGSGSDSDSDSDSDSGQRIIFVNQAFERRNGYRRDEVLGRGLRLLRGPGTEAETLARIGAAVARNEAVRAELLNYTKAGEAYWVETELVPFADEGGNNTHWVAVERDITERKRSEDDIHRLAFYDVLTGLPNRRLLMDRLDKLLASSQRGGSVSAVMFIDLDHFKYINDARGHATGDALLRNTAARLGGLMRKADTVARIGGDEFVVLLAHLAPDVAGASHAALLVAEKIRRAIADCVEIEGQSYQSSASIGVTLLPQRGQTAQDLLREADTAMYRAKADGRNGIAFFEEAMQADVEQRLGMERDLAAALAGGELSMHLQPQVERAGAVVGAELLMRWRRADGSMVAPAVFIPVAEECGLIRQLGLWALQQACAAVLRLQAAGRPLPLSVNVSPSQFRQDDFVAQVRRTLAASGAPAALLILEVTEGLLIEKLDETIARMHELAAMGLRFSIDDFGTGYSSLAYLKKMPLYELKIDRSFVRDTPDDASDKAIVQAILAMARHLGLRVVAEGVETQAQADFLTANGCACLQGYLYGRAMPLEDLLARLADGPARASAVQAA</sequence>
<evidence type="ECO:0000259" key="4">
    <source>
        <dbReference type="PROSITE" id="PS50883"/>
    </source>
</evidence>
<evidence type="ECO:0000313" key="7">
    <source>
        <dbReference type="Proteomes" id="UP000199470"/>
    </source>
</evidence>
<dbReference type="Gene3D" id="3.20.20.450">
    <property type="entry name" value="EAL domain"/>
    <property type="match status" value="1"/>
</dbReference>
<keyword evidence="1" id="KW-0812">Transmembrane</keyword>
<evidence type="ECO:0000256" key="1">
    <source>
        <dbReference type="SAM" id="Phobius"/>
    </source>
</evidence>
<feature type="transmembrane region" description="Helical" evidence="1">
    <location>
        <begin position="72"/>
        <end position="89"/>
    </location>
</feature>
<accession>A0A1I4QIE5</accession>
<protein>
    <submittedName>
        <fullName evidence="6">PAS domain S-box-containing protein/diguanylate cyclase (GGDEF) domain-containing protein</fullName>
    </submittedName>
</protein>
<dbReference type="CDD" id="cd01949">
    <property type="entry name" value="GGDEF"/>
    <property type="match status" value="1"/>
</dbReference>
<dbReference type="SMART" id="SM00052">
    <property type="entry name" value="EAL"/>
    <property type="match status" value="1"/>
</dbReference>
<dbReference type="PANTHER" id="PTHR44757">
    <property type="entry name" value="DIGUANYLATE CYCLASE DGCP"/>
    <property type="match status" value="1"/>
</dbReference>
<dbReference type="InterPro" id="IPR000160">
    <property type="entry name" value="GGDEF_dom"/>
</dbReference>
<name>A0A1I4QIE5_9BURK</name>
<dbReference type="InterPro" id="IPR001610">
    <property type="entry name" value="PAC"/>
</dbReference>